<keyword evidence="3" id="KW-1185">Reference proteome</keyword>
<dbReference type="InterPro" id="IPR024623">
    <property type="entry name" value="YtxH"/>
</dbReference>
<gene>
    <name evidence="2" type="ORF">ACFO4R_11645</name>
</gene>
<accession>A0ABV9QNN8</accession>
<dbReference type="Proteomes" id="UP001595916">
    <property type="component" value="Unassembled WGS sequence"/>
</dbReference>
<evidence type="ECO:0000313" key="2">
    <source>
        <dbReference type="EMBL" id="MFC4805697.1"/>
    </source>
</evidence>
<organism evidence="2 3">
    <name type="scientific">Filifactor villosus</name>
    <dbReference type="NCBI Taxonomy" id="29374"/>
    <lineage>
        <taxon>Bacteria</taxon>
        <taxon>Bacillati</taxon>
        <taxon>Bacillota</taxon>
        <taxon>Clostridia</taxon>
        <taxon>Peptostreptococcales</taxon>
        <taxon>Filifactoraceae</taxon>
        <taxon>Filifactor</taxon>
    </lineage>
</organism>
<evidence type="ECO:0000313" key="3">
    <source>
        <dbReference type="Proteomes" id="UP001595916"/>
    </source>
</evidence>
<protein>
    <submittedName>
        <fullName evidence="2">YtxH domain-containing protein</fullName>
    </submittedName>
</protein>
<keyword evidence="1" id="KW-0812">Transmembrane</keyword>
<keyword evidence="1" id="KW-0472">Membrane</keyword>
<keyword evidence="1" id="KW-1133">Transmembrane helix</keyword>
<dbReference type="EMBL" id="JBHSHL010000060">
    <property type="protein sequence ID" value="MFC4805697.1"/>
    <property type="molecule type" value="Genomic_DNA"/>
</dbReference>
<reference evidence="3" key="1">
    <citation type="journal article" date="2019" name="Int. J. Syst. Evol. Microbiol.">
        <title>The Global Catalogue of Microorganisms (GCM) 10K type strain sequencing project: providing services to taxonomists for standard genome sequencing and annotation.</title>
        <authorList>
            <consortium name="The Broad Institute Genomics Platform"/>
            <consortium name="The Broad Institute Genome Sequencing Center for Infectious Disease"/>
            <person name="Wu L."/>
            <person name="Ma J."/>
        </authorList>
    </citation>
    <scope>NUCLEOTIDE SEQUENCE [LARGE SCALE GENOMIC DNA]</scope>
    <source>
        <strain evidence="3">CCUG 46385</strain>
    </source>
</reference>
<feature type="transmembrane region" description="Helical" evidence="1">
    <location>
        <begin position="12"/>
        <end position="32"/>
    </location>
</feature>
<proteinExistence type="predicted"/>
<sequence length="115" mass="13005">MFGRRREANPLALIGAAIIGMSAGVLLGVVIAPKKGKDLRDELYDKTLDMVDSAKELGSSVRDKIRAKEDDIFYYDDEDKLVFQKDFTKNITGELDNALENMEKEGKKFFDKKLK</sequence>
<comment type="caution">
    <text evidence="2">The sequence shown here is derived from an EMBL/GenBank/DDBJ whole genome shotgun (WGS) entry which is preliminary data.</text>
</comment>
<name>A0ABV9QNN8_9FIRM</name>
<evidence type="ECO:0000256" key="1">
    <source>
        <dbReference type="SAM" id="Phobius"/>
    </source>
</evidence>
<dbReference type="RefSeq" id="WP_379789337.1">
    <property type="nucleotide sequence ID" value="NZ_JBHSHL010000060.1"/>
</dbReference>
<dbReference type="Pfam" id="PF12732">
    <property type="entry name" value="YtxH"/>
    <property type="match status" value="1"/>
</dbReference>